<proteinExistence type="predicted"/>
<evidence type="ECO:0000256" key="1">
    <source>
        <dbReference type="ARBA" id="ARBA00001974"/>
    </source>
</evidence>
<name>H6MRL8_GORPV</name>
<dbReference type="EMBL" id="CP003119">
    <property type="protein sequence ID" value="AFA72484.1"/>
    <property type="molecule type" value="Genomic_DNA"/>
</dbReference>
<comment type="cofactor">
    <cofactor evidence="1">
        <name>FAD</name>
        <dbReference type="ChEBI" id="CHEBI:57692"/>
    </cofactor>
</comment>
<dbReference type="InterPro" id="IPR012675">
    <property type="entry name" value="Beta-grasp_dom_sf"/>
</dbReference>
<feature type="domain" description="FAD-binding FR-type" evidence="5">
    <location>
        <begin position="48"/>
        <end position="151"/>
    </location>
</feature>
<evidence type="ECO:0000256" key="3">
    <source>
        <dbReference type="ARBA" id="ARBA00023014"/>
    </source>
</evidence>
<dbReference type="InterPro" id="IPR039261">
    <property type="entry name" value="FNR_nucleotide-bd"/>
</dbReference>
<protein>
    <submittedName>
        <fullName evidence="6">Putative FAD/NAD(P)-binding domain-containing oxidoreductase</fullName>
    </submittedName>
</protein>
<dbReference type="SUPFAM" id="SSF54292">
    <property type="entry name" value="2Fe-2S ferredoxin-like"/>
    <property type="match status" value="1"/>
</dbReference>
<dbReference type="InterPro" id="IPR001433">
    <property type="entry name" value="OxRdtase_FAD/NAD-bd"/>
</dbReference>
<dbReference type="Proteomes" id="UP000009154">
    <property type="component" value="Chromosome"/>
</dbReference>
<keyword evidence="3" id="KW-0411">Iron-sulfur</keyword>
<dbReference type="InterPro" id="IPR001041">
    <property type="entry name" value="2Fe-2S_ferredoxin-type"/>
</dbReference>
<dbReference type="InterPro" id="IPR017938">
    <property type="entry name" value="Riboflavin_synthase-like_b-brl"/>
</dbReference>
<dbReference type="PRINTS" id="PR00410">
    <property type="entry name" value="PHEHYDRXLASE"/>
</dbReference>
<reference evidence="6 7" key="1">
    <citation type="journal article" date="2012" name="Appl. Environ. Microbiol.">
        <title>Involvement of two latex-clearing proteins during rubber degradation and insights into the subsequent degradation pathway revealed by the genome sequence of Gordonia polyisoprenivorans strain VH2.</title>
        <authorList>
            <person name="Hiessl S."/>
            <person name="Schuldes J."/>
            <person name="Thurmer A."/>
            <person name="Halbsguth T."/>
            <person name="Broker D."/>
            <person name="Angelov A."/>
            <person name="Liebl W."/>
            <person name="Daniel R."/>
            <person name="Steinbuchel A."/>
        </authorList>
    </citation>
    <scope>NUCLEOTIDE SEQUENCE [LARGE SCALE GENOMIC DNA]</scope>
    <source>
        <strain evidence="7">DSM 44266 / VH2</strain>
    </source>
</reference>
<dbReference type="AlphaFoldDB" id="H6MRL8"/>
<dbReference type="PROSITE" id="PS51085">
    <property type="entry name" value="2FE2S_FER_2"/>
    <property type="match status" value="1"/>
</dbReference>
<dbReference type="eggNOG" id="COG1018">
    <property type="taxonomic scope" value="Bacteria"/>
</dbReference>
<keyword evidence="2" id="KW-0001">2Fe-2S</keyword>
<dbReference type="GO" id="GO:0016491">
    <property type="term" value="F:oxidoreductase activity"/>
    <property type="evidence" value="ECO:0007669"/>
    <property type="project" value="InterPro"/>
</dbReference>
<dbReference type="CDD" id="cd06216">
    <property type="entry name" value="FNR_iron_sulfur_binding_2"/>
    <property type="match status" value="1"/>
</dbReference>
<dbReference type="Pfam" id="PF00970">
    <property type="entry name" value="FAD_binding_6"/>
    <property type="match status" value="1"/>
</dbReference>
<dbReference type="PROSITE" id="PS51384">
    <property type="entry name" value="FAD_FR"/>
    <property type="match status" value="1"/>
</dbReference>
<dbReference type="PANTHER" id="PTHR47354:SF3">
    <property type="entry name" value="OXIDOREDUCTASE-RELATED"/>
    <property type="match status" value="1"/>
</dbReference>
<keyword evidence="7" id="KW-1185">Reference proteome</keyword>
<feature type="domain" description="2Fe-2S ferredoxin-type" evidence="4">
    <location>
        <begin position="299"/>
        <end position="380"/>
    </location>
</feature>
<dbReference type="Gene3D" id="3.40.50.80">
    <property type="entry name" value="Nucleotide-binding domain of ferredoxin-NADP reductase (FNR) module"/>
    <property type="match status" value="1"/>
</dbReference>
<dbReference type="STRING" id="1112204.GPOL_c14330"/>
<keyword evidence="2" id="KW-0479">Metal-binding</keyword>
<sequence length="380" mass="40695">MFTHRSETNGASPMSIRLPEMFSSIIEATMSPHPVDRYLELVDPMLTWRDLRARVIRVERPTARTVRLTLAPTRQWQGHEAGQFIQLSVVVDGVRQTRCFSPANAAAGPEGAVELTITAHDDGLVSRYLRKTAAVGDVYGLSQAAGDFALPAEGVRAPVFISGGSGITPALSMLRTLVANGYDEPITFVHYARTPSDLAYRAELTALASVHPHLDLRLHYTRGTDDAGMDAGVIGHFTGEHLEGIADHDDADVFVCGPATLMDAVFDHYETAHPNARVHSEAFTLAVPAAVDPNEPVHGELSFTASGTSAANDGRTILDQAESAGLSPESGCRMGICFSCTAIKKSGCTRNVLTGETDTESDTQIQLCINAPVGDVEIEV</sequence>
<dbReference type="SUPFAM" id="SSF63380">
    <property type="entry name" value="Riboflavin synthase domain-like"/>
    <property type="match status" value="1"/>
</dbReference>
<gene>
    <name evidence="6" type="ordered locus">GPOL_c14330</name>
</gene>
<evidence type="ECO:0000256" key="2">
    <source>
        <dbReference type="ARBA" id="ARBA00022714"/>
    </source>
</evidence>
<organism evidence="6 7">
    <name type="scientific">Gordonia polyisoprenivorans (strain DSM 44266 / VH2)</name>
    <dbReference type="NCBI Taxonomy" id="1112204"/>
    <lineage>
        <taxon>Bacteria</taxon>
        <taxon>Bacillati</taxon>
        <taxon>Actinomycetota</taxon>
        <taxon>Actinomycetes</taxon>
        <taxon>Mycobacteriales</taxon>
        <taxon>Gordoniaceae</taxon>
        <taxon>Gordonia</taxon>
    </lineage>
</organism>
<dbReference type="Gene3D" id="3.10.20.30">
    <property type="match status" value="1"/>
</dbReference>
<dbReference type="Pfam" id="PF00175">
    <property type="entry name" value="NAD_binding_1"/>
    <property type="match status" value="1"/>
</dbReference>
<dbReference type="Gene3D" id="2.40.30.10">
    <property type="entry name" value="Translation factors"/>
    <property type="match status" value="1"/>
</dbReference>
<evidence type="ECO:0000259" key="5">
    <source>
        <dbReference type="PROSITE" id="PS51384"/>
    </source>
</evidence>
<dbReference type="SUPFAM" id="SSF52343">
    <property type="entry name" value="Ferredoxin reductase-like, C-terminal NADP-linked domain"/>
    <property type="match status" value="1"/>
</dbReference>
<dbReference type="GO" id="GO:0051537">
    <property type="term" value="F:2 iron, 2 sulfur cluster binding"/>
    <property type="evidence" value="ECO:0007669"/>
    <property type="project" value="UniProtKB-KW"/>
</dbReference>
<dbReference type="InterPro" id="IPR017927">
    <property type="entry name" value="FAD-bd_FR_type"/>
</dbReference>
<dbReference type="InterPro" id="IPR036010">
    <property type="entry name" value="2Fe-2S_ferredoxin-like_sf"/>
</dbReference>
<accession>H6MRL8</accession>
<dbReference type="PANTHER" id="PTHR47354">
    <property type="entry name" value="NADH OXIDOREDUCTASE HCR"/>
    <property type="match status" value="1"/>
</dbReference>
<dbReference type="HOGENOM" id="CLU_003827_14_2_11"/>
<dbReference type="InterPro" id="IPR008333">
    <property type="entry name" value="Cbr1-like_FAD-bd_dom"/>
</dbReference>
<dbReference type="KEGG" id="gpo:GPOL_c14330"/>
<keyword evidence="2" id="KW-0408">Iron</keyword>
<evidence type="ECO:0000259" key="4">
    <source>
        <dbReference type="PROSITE" id="PS51085"/>
    </source>
</evidence>
<dbReference type="InterPro" id="IPR050415">
    <property type="entry name" value="MRET"/>
</dbReference>
<evidence type="ECO:0000313" key="7">
    <source>
        <dbReference type="Proteomes" id="UP000009154"/>
    </source>
</evidence>
<dbReference type="CDD" id="cd00207">
    <property type="entry name" value="fer2"/>
    <property type="match status" value="1"/>
</dbReference>
<evidence type="ECO:0000313" key="6">
    <source>
        <dbReference type="EMBL" id="AFA72484.1"/>
    </source>
</evidence>